<dbReference type="PANTHER" id="PTHR31286">
    <property type="entry name" value="GLYCINE-RICH CELL WALL STRUCTURAL PROTEIN 1.8-LIKE"/>
    <property type="match status" value="1"/>
</dbReference>
<evidence type="ECO:0008006" key="4">
    <source>
        <dbReference type="Google" id="ProtNLM"/>
    </source>
</evidence>
<dbReference type="InterPro" id="IPR025558">
    <property type="entry name" value="DUF4283"/>
</dbReference>
<evidence type="ECO:0000259" key="1">
    <source>
        <dbReference type="Pfam" id="PF14111"/>
    </source>
</evidence>
<dbReference type="InterPro" id="IPR040256">
    <property type="entry name" value="At4g02000-like"/>
</dbReference>
<reference evidence="3" key="2">
    <citation type="journal article" date="2024" name="Plant">
        <title>Genomic evolution and insights into agronomic trait innovations of Sesamum species.</title>
        <authorList>
            <person name="Miao H."/>
            <person name="Wang L."/>
            <person name="Qu L."/>
            <person name="Liu H."/>
            <person name="Sun Y."/>
            <person name="Le M."/>
            <person name="Wang Q."/>
            <person name="Wei S."/>
            <person name="Zheng Y."/>
            <person name="Lin W."/>
            <person name="Duan Y."/>
            <person name="Cao H."/>
            <person name="Xiong S."/>
            <person name="Wang X."/>
            <person name="Wei L."/>
            <person name="Li C."/>
            <person name="Ma Q."/>
            <person name="Ju M."/>
            <person name="Zhao R."/>
            <person name="Li G."/>
            <person name="Mu C."/>
            <person name="Tian Q."/>
            <person name="Mei H."/>
            <person name="Zhang T."/>
            <person name="Gao T."/>
            <person name="Zhang H."/>
        </authorList>
    </citation>
    <scope>NUCLEOTIDE SEQUENCE</scope>
    <source>
        <strain evidence="3">KEN1</strain>
    </source>
</reference>
<dbReference type="Pfam" id="PF14111">
    <property type="entry name" value="DUF4283"/>
    <property type="match status" value="1"/>
</dbReference>
<comment type="caution">
    <text evidence="3">The sequence shown here is derived from an EMBL/GenBank/DDBJ whole genome shotgun (WGS) entry which is preliminary data.</text>
</comment>
<protein>
    <recommendedName>
        <fullName evidence="4">DUF4283 domain-containing protein</fullName>
    </recommendedName>
</protein>
<dbReference type="AlphaFoldDB" id="A0AAW2WC36"/>
<dbReference type="InterPro" id="IPR025836">
    <property type="entry name" value="Zn_knuckle_CX2CX4HX4C"/>
</dbReference>
<proteinExistence type="predicted"/>
<dbReference type="Pfam" id="PF14392">
    <property type="entry name" value="zf-CCHC_4"/>
    <property type="match status" value="1"/>
</dbReference>
<feature type="domain" description="DUF4283" evidence="1">
    <location>
        <begin position="33"/>
        <end position="113"/>
    </location>
</feature>
<organism evidence="3">
    <name type="scientific">Sesamum latifolium</name>
    <dbReference type="NCBI Taxonomy" id="2727402"/>
    <lineage>
        <taxon>Eukaryota</taxon>
        <taxon>Viridiplantae</taxon>
        <taxon>Streptophyta</taxon>
        <taxon>Embryophyta</taxon>
        <taxon>Tracheophyta</taxon>
        <taxon>Spermatophyta</taxon>
        <taxon>Magnoliopsida</taxon>
        <taxon>eudicotyledons</taxon>
        <taxon>Gunneridae</taxon>
        <taxon>Pentapetalae</taxon>
        <taxon>asterids</taxon>
        <taxon>lamiids</taxon>
        <taxon>Lamiales</taxon>
        <taxon>Pedaliaceae</taxon>
        <taxon>Sesamum</taxon>
    </lineage>
</organism>
<dbReference type="PANTHER" id="PTHR31286:SF178">
    <property type="entry name" value="DUF4283 DOMAIN-CONTAINING PROTEIN"/>
    <property type="match status" value="1"/>
</dbReference>
<name>A0AAW2WC36_9LAMI</name>
<gene>
    <name evidence="3" type="ORF">Slati_2367600</name>
</gene>
<sequence>MDKDILKMEAVLSLTEGEPEAIVMSHSTWQSSNANHHLTLVGTLLSHKPVNFEALRNTLLNLIRLMRGITISKIQENRFYFVFNHVVDLKRTLDLRPWTFDRNLLIIQPLLPELLIRIRVNIFTTAPIKREIKLRSELEDEVLVRFTYERLPNFCYICGKLGHISKFADMHFVDDIADLGSNAPYGPWLRENTNNKSSHPSPVNL</sequence>
<feature type="domain" description="Zinc knuckle CX2CX4HX4C" evidence="2">
    <location>
        <begin position="125"/>
        <end position="167"/>
    </location>
</feature>
<evidence type="ECO:0000313" key="3">
    <source>
        <dbReference type="EMBL" id="KAL0438846.1"/>
    </source>
</evidence>
<evidence type="ECO:0000259" key="2">
    <source>
        <dbReference type="Pfam" id="PF14392"/>
    </source>
</evidence>
<reference evidence="3" key="1">
    <citation type="submission" date="2020-06" db="EMBL/GenBank/DDBJ databases">
        <authorList>
            <person name="Li T."/>
            <person name="Hu X."/>
            <person name="Zhang T."/>
            <person name="Song X."/>
            <person name="Zhang H."/>
            <person name="Dai N."/>
            <person name="Sheng W."/>
            <person name="Hou X."/>
            <person name="Wei L."/>
        </authorList>
    </citation>
    <scope>NUCLEOTIDE SEQUENCE</scope>
    <source>
        <strain evidence="3">KEN1</strain>
        <tissue evidence="3">Leaf</tissue>
    </source>
</reference>
<accession>A0AAW2WC36</accession>
<dbReference type="EMBL" id="JACGWN010000008">
    <property type="protein sequence ID" value="KAL0438846.1"/>
    <property type="molecule type" value="Genomic_DNA"/>
</dbReference>